<comment type="caution">
    <text evidence="1">The sequence shown here is derived from an EMBL/GenBank/DDBJ whole genome shotgun (WGS) entry which is preliminary data.</text>
</comment>
<dbReference type="EMBL" id="DYWT01000029">
    <property type="protein sequence ID" value="HJF30538.1"/>
    <property type="molecule type" value="Genomic_DNA"/>
</dbReference>
<sequence length="60" mass="6692">MSTILVIAGHGKNRDGSFDPGATGFITKGEHKYYVENFFPAVRKYLPTGHKVVLFSDYNV</sequence>
<evidence type="ECO:0000313" key="2">
    <source>
        <dbReference type="Proteomes" id="UP000698173"/>
    </source>
</evidence>
<proteinExistence type="predicted"/>
<reference evidence="1" key="2">
    <citation type="submission" date="2021-09" db="EMBL/GenBank/DDBJ databases">
        <authorList>
            <person name="Gilroy R."/>
        </authorList>
    </citation>
    <scope>NUCLEOTIDE SEQUENCE</scope>
    <source>
        <strain evidence="1">CHK171-7178</strain>
    </source>
</reference>
<accession>A0A921KC63</accession>
<evidence type="ECO:0000313" key="1">
    <source>
        <dbReference type="EMBL" id="HJF30538.1"/>
    </source>
</evidence>
<dbReference type="Proteomes" id="UP000698173">
    <property type="component" value="Unassembled WGS sequence"/>
</dbReference>
<feature type="non-terminal residue" evidence="1">
    <location>
        <position position="60"/>
    </location>
</feature>
<gene>
    <name evidence="1" type="ORF">K8V56_02010</name>
</gene>
<protein>
    <submittedName>
        <fullName evidence="1">Uncharacterized protein</fullName>
    </submittedName>
</protein>
<reference evidence="1" key="1">
    <citation type="journal article" date="2021" name="PeerJ">
        <title>Extensive microbial diversity within the chicken gut microbiome revealed by metagenomics and culture.</title>
        <authorList>
            <person name="Gilroy R."/>
            <person name="Ravi A."/>
            <person name="Getino M."/>
            <person name="Pursley I."/>
            <person name="Horton D.L."/>
            <person name="Alikhan N.F."/>
            <person name="Baker D."/>
            <person name="Gharbi K."/>
            <person name="Hall N."/>
            <person name="Watson M."/>
            <person name="Adriaenssens E.M."/>
            <person name="Foster-Nyarko E."/>
            <person name="Jarju S."/>
            <person name="Secka A."/>
            <person name="Antonio M."/>
            <person name="Oren A."/>
            <person name="Chaudhuri R.R."/>
            <person name="La Ragione R."/>
            <person name="Hildebrand F."/>
            <person name="Pallen M.J."/>
        </authorList>
    </citation>
    <scope>NUCLEOTIDE SEQUENCE</scope>
    <source>
        <strain evidence="1">CHK171-7178</strain>
    </source>
</reference>
<dbReference type="AlphaFoldDB" id="A0A921KC63"/>
<organism evidence="1 2">
    <name type="scientific">Sporosarcina psychrophila</name>
    <name type="common">Bacillus psychrophilus</name>
    <dbReference type="NCBI Taxonomy" id="1476"/>
    <lineage>
        <taxon>Bacteria</taxon>
        <taxon>Bacillati</taxon>
        <taxon>Bacillota</taxon>
        <taxon>Bacilli</taxon>
        <taxon>Bacillales</taxon>
        <taxon>Caryophanaceae</taxon>
        <taxon>Sporosarcina</taxon>
    </lineage>
</organism>
<name>A0A921KC63_SPOPS</name>